<sequence length="415" mass="47406">MRIAAYNLKKTYESGGAAFGHKVRSINDISLKIREGQIVSLVGENGSGKTTLGLILSLLLKPDSGQIFFDVPDWVINRYEIALLKKDLDSMRELEKDYSALNKSKLGLMDIRKKIGVLFQDVASSVDPRQTVYDIIKEPMVVSKYTDEQIHNRMNELKNDVGIDDDILHRYPHELSDGQKQKIGIARALATNPIFLFLDEPTSNLDPINQRIILDILKKINSKTRASMLITTHNIALANYIAGDIMVMFKGETEEKGPTKEVINNPQHPYTKELTSVAARKANYDILYYERPYNSDVKGCVYHRMCPVSFEICGWTIDEVYLDLKKSFGPLDLPNFKLKIEKGKILLYGINKDQLVKTINQYKNKIRSFYAIKDIKQEDERLSIGLFDYKEVQMHKVGNAEVKCHLFEKDVSTLF</sequence>
<evidence type="ECO:0000256" key="4">
    <source>
        <dbReference type="ARBA" id="ARBA00022840"/>
    </source>
</evidence>
<evidence type="ECO:0000256" key="1">
    <source>
        <dbReference type="ARBA" id="ARBA00005417"/>
    </source>
</evidence>
<evidence type="ECO:0000313" key="7">
    <source>
        <dbReference type="Proteomes" id="UP000718571"/>
    </source>
</evidence>
<reference evidence="6 7" key="1">
    <citation type="submission" date="2020-09" db="EMBL/GenBank/DDBJ databases">
        <title>Genomic characterization of a novel Parvarchaeota family in acid mine drainage sediments.</title>
        <authorList>
            <person name="Luo Z.-H."/>
        </authorList>
    </citation>
    <scope>NUCLEOTIDE SEQUENCE [LARGE SCALE GENOMIC DNA]</scope>
    <source>
        <strain evidence="6">MAS1_bins.189</strain>
    </source>
</reference>
<dbReference type="Gene3D" id="3.40.50.300">
    <property type="entry name" value="P-loop containing nucleotide triphosphate hydrolases"/>
    <property type="match status" value="1"/>
</dbReference>
<dbReference type="GO" id="GO:0015833">
    <property type="term" value="P:peptide transport"/>
    <property type="evidence" value="ECO:0007669"/>
    <property type="project" value="InterPro"/>
</dbReference>
<keyword evidence="2" id="KW-0813">Transport</keyword>
<dbReference type="GO" id="GO:0005524">
    <property type="term" value="F:ATP binding"/>
    <property type="evidence" value="ECO:0007669"/>
    <property type="project" value="UniProtKB-KW"/>
</dbReference>
<keyword evidence="3" id="KW-0547">Nucleotide-binding</keyword>
<dbReference type="Pfam" id="PF08352">
    <property type="entry name" value="oligo_HPY"/>
    <property type="match status" value="1"/>
</dbReference>
<gene>
    <name evidence="6" type="ORF">IHE51_01730</name>
</gene>
<evidence type="ECO:0000256" key="3">
    <source>
        <dbReference type="ARBA" id="ARBA00022741"/>
    </source>
</evidence>
<evidence type="ECO:0000313" key="6">
    <source>
        <dbReference type="EMBL" id="MBE5728556.1"/>
    </source>
</evidence>
<dbReference type="InterPro" id="IPR050319">
    <property type="entry name" value="ABC_transp_ATP-bind"/>
</dbReference>
<dbReference type="GO" id="GO:0016887">
    <property type="term" value="F:ATP hydrolysis activity"/>
    <property type="evidence" value="ECO:0007669"/>
    <property type="project" value="InterPro"/>
</dbReference>
<keyword evidence="4 6" id="KW-0067">ATP-binding</keyword>
<dbReference type="PANTHER" id="PTHR43776">
    <property type="entry name" value="TRANSPORT ATP-BINDING PROTEIN"/>
    <property type="match status" value="1"/>
</dbReference>
<comment type="caution">
    <text evidence="6">The sequence shown here is derived from an EMBL/GenBank/DDBJ whole genome shotgun (WGS) entry which is preliminary data.</text>
</comment>
<dbReference type="InterPro" id="IPR003439">
    <property type="entry name" value="ABC_transporter-like_ATP-bd"/>
</dbReference>
<dbReference type="PROSITE" id="PS50893">
    <property type="entry name" value="ABC_TRANSPORTER_2"/>
    <property type="match status" value="1"/>
</dbReference>
<comment type="similarity">
    <text evidence="1">Belongs to the ABC transporter superfamily.</text>
</comment>
<accession>A0A8T3UVC1</accession>
<dbReference type="InterPro" id="IPR003593">
    <property type="entry name" value="AAA+_ATPase"/>
</dbReference>
<dbReference type="Proteomes" id="UP000718571">
    <property type="component" value="Unassembled WGS sequence"/>
</dbReference>
<organism evidence="6 7">
    <name type="scientific">Candidatus Acidifodinimicrobium mancum</name>
    <dbReference type="NCBI Taxonomy" id="2898728"/>
    <lineage>
        <taxon>Archaea</taxon>
        <taxon>Candidatus Parvarchaeota</taxon>
        <taxon>Candidatus Acidifodinimicrobiaceae</taxon>
        <taxon>Candidatus Acidifodinimicrobium</taxon>
    </lineage>
</organism>
<dbReference type="GO" id="GO:0055085">
    <property type="term" value="P:transmembrane transport"/>
    <property type="evidence" value="ECO:0007669"/>
    <property type="project" value="UniProtKB-ARBA"/>
</dbReference>
<dbReference type="EMBL" id="JADFAR010000021">
    <property type="protein sequence ID" value="MBE5728556.1"/>
    <property type="molecule type" value="Genomic_DNA"/>
</dbReference>
<feature type="domain" description="ABC transporter" evidence="5">
    <location>
        <begin position="3"/>
        <end position="275"/>
    </location>
</feature>
<dbReference type="Pfam" id="PF00005">
    <property type="entry name" value="ABC_tran"/>
    <property type="match status" value="1"/>
</dbReference>
<protein>
    <submittedName>
        <fullName evidence="6">ABC transporter ATP-binding protein</fullName>
    </submittedName>
</protein>
<dbReference type="InterPro" id="IPR013563">
    <property type="entry name" value="Oligopep_ABC_C"/>
</dbReference>
<dbReference type="PANTHER" id="PTHR43776:SF7">
    <property type="entry name" value="D,D-DIPEPTIDE TRANSPORT ATP-BINDING PROTEIN DDPF-RELATED"/>
    <property type="match status" value="1"/>
</dbReference>
<evidence type="ECO:0000256" key="2">
    <source>
        <dbReference type="ARBA" id="ARBA00022448"/>
    </source>
</evidence>
<proteinExistence type="inferred from homology"/>
<evidence type="ECO:0000259" key="5">
    <source>
        <dbReference type="PROSITE" id="PS50893"/>
    </source>
</evidence>
<dbReference type="AlphaFoldDB" id="A0A8T3UVC1"/>
<dbReference type="SUPFAM" id="SSF52540">
    <property type="entry name" value="P-loop containing nucleoside triphosphate hydrolases"/>
    <property type="match status" value="1"/>
</dbReference>
<name>A0A8T3UVC1_9ARCH</name>
<dbReference type="CDD" id="cd03257">
    <property type="entry name" value="ABC_NikE_OppD_transporters"/>
    <property type="match status" value="1"/>
</dbReference>
<dbReference type="SMART" id="SM00382">
    <property type="entry name" value="AAA"/>
    <property type="match status" value="1"/>
</dbReference>
<dbReference type="InterPro" id="IPR027417">
    <property type="entry name" value="P-loop_NTPase"/>
</dbReference>